<feature type="transmembrane region" description="Helical" evidence="2">
    <location>
        <begin position="336"/>
        <end position="356"/>
    </location>
</feature>
<keyword evidence="4" id="KW-0012">Acyltransferase</keyword>
<dbReference type="GO" id="GO:0016747">
    <property type="term" value="F:acyltransferase activity, transferring groups other than amino-acyl groups"/>
    <property type="evidence" value="ECO:0007669"/>
    <property type="project" value="InterPro"/>
</dbReference>
<dbReference type="PANTHER" id="PTHR23028:SF131">
    <property type="entry name" value="BLR2367 PROTEIN"/>
    <property type="match status" value="1"/>
</dbReference>
<dbReference type="InterPro" id="IPR002656">
    <property type="entry name" value="Acyl_transf_3_dom"/>
</dbReference>
<keyword evidence="2" id="KW-1133">Transmembrane helix</keyword>
<feature type="transmembrane region" description="Helical" evidence="2">
    <location>
        <begin position="300"/>
        <end position="316"/>
    </location>
</feature>
<protein>
    <submittedName>
        <fullName evidence="4">Acyltransferase</fullName>
    </submittedName>
</protein>
<evidence type="ECO:0000259" key="3">
    <source>
        <dbReference type="Pfam" id="PF01757"/>
    </source>
</evidence>
<sequence length="427" mass="46334">MLGGSSRSPGANHPPAGGYRRLSVRAHAHPRADSEAPPVTMQTTRRPRVKRPAAQLNTVQLARGFAALAVVAYHPQSTEVKYFSGTNILPEFLGRGLSGVDLFFVISGFVMVLTTRGKHGTPRQVGKFVWNRFFRIYPTYWVYSLALLPVLPVLFLAPAFINSSQGGQIDILSSFLLLPTEILPLLLVAWTLTIEVWFYVVFAVVLFLPERMLVPALAVWFALLVIVNWAGPISANPYLELPTNAMAIEFILGGVAALLFRHVNRVVAAVLAVTGIVVLLSFGATTPADLYAGPGLDRPLTLGVGFALLLLAATALEHRRGIGALSRLTVLGDMFYSVYLCHVLVLAVTGRVWLTIAGSFAANPIMVAGWWVVTLAAVLTVGYLSYRLIERPVMTVAHRWRAAVFHEKDTGSPAGATSLLVSERSLS</sequence>
<keyword evidence="2" id="KW-0472">Membrane</keyword>
<dbReference type="GO" id="GO:0016020">
    <property type="term" value="C:membrane"/>
    <property type="evidence" value="ECO:0007669"/>
    <property type="project" value="TreeGrafter"/>
</dbReference>
<feature type="transmembrane region" description="Helical" evidence="2">
    <location>
        <begin position="182"/>
        <end position="206"/>
    </location>
</feature>
<feature type="region of interest" description="Disordered" evidence="1">
    <location>
        <begin position="26"/>
        <end position="50"/>
    </location>
</feature>
<keyword evidence="4" id="KW-0808">Transferase</keyword>
<feature type="domain" description="Acyltransferase 3" evidence="3">
    <location>
        <begin position="59"/>
        <end position="382"/>
    </location>
</feature>
<reference evidence="4 5" key="1">
    <citation type="submission" date="2019-03" db="EMBL/GenBank/DDBJ databases">
        <title>Genomics of glacier-inhabiting Cryobacterium strains.</title>
        <authorList>
            <person name="Liu Q."/>
            <person name="Xin Y.-H."/>
        </authorList>
    </citation>
    <scope>NUCLEOTIDE SEQUENCE [LARGE SCALE GENOMIC DNA]</scope>
    <source>
        <strain evidence="5">TMT1-22</strain>
    </source>
</reference>
<feature type="transmembrane region" description="Helical" evidence="2">
    <location>
        <begin position="140"/>
        <end position="162"/>
    </location>
</feature>
<evidence type="ECO:0000256" key="2">
    <source>
        <dbReference type="SAM" id="Phobius"/>
    </source>
</evidence>
<feature type="transmembrane region" description="Helical" evidence="2">
    <location>
        <begin position="213"/>
        <end position="231"/>
    </location>
</feature>
<name>A0AAQ2C419_9MICO</name>
<dbReference type="GO" id="GO:0000271">
    <property type="term" value="P:polysaccharide biosynthetic process"/>
    <property type="evidence" value="ECO:0007669"/>
    <property type="project" value="TreeGrafter"/>
</dbReference>
<feature type="transmembrane region" description="Helical" evidence="2">
    <location>
        <begin position="368"/>
        <end position="389"/>
    </location>
</feature>
<dbReference type="AlphaFoldDB" id="A0AAQ2C419"/>
<dbReference type="EMBL" id="SOFY01000077">
    <property type="protein sequence ID" value="TFC42542.1"/>
    <property type="molecule type" value="Genomic_DNA"/>
</dbReference>
<gene>
    <name evidence="4" type="ORF">E3O49_14460</name>
</gene>
<accession>A0AAQ2C419</accession>
<keyword evidence="2" id="KW-0812">Transmembrane</keyword>
<dbReference type="PANTHER" id="PTHR23028">
    <property type="entry name" value="ACETYLTRANSFERASE"/>
    <property type="match status" value="1"/>
</dbReference>
<keyword evidence="5" id="KW-1185">Reference proteome</keyword>
<dbReference type="Pfam" id="PF01757">
    <property type="entry name" value="Acyl_transf_3"/>
    <property type="match status" value="1"/>
</dbReference>
<feature type="transmembrane region" description="Helical" evidence="2">
    <location>
        <begin position="93"/>
        <end position="113"/>
    </location>
</feature>
<evidence type="ECO:0000256" key="1">
    <source>
        <dbReference type="SAM" id="MobiDB-lite"/>
    </source>
</evidence>
<evidence type="ECO:0000313" key="5">
    <source>
        <dbReference type="Proteomes" id="UP000297403"/>
    </source>
</evidence>
<feature type="transmembrane region" description="Helical" evidence="2">
    <location>
        <begin position="267"/>
        <end position="288"/>
    </location>
</feature>
<feature type="transmembrane region" description="Helical" evidence="2">
    <location>
        <begin position="243"/>
        <end position="260"/>
    </location>
</feature>
<dbReference type="InterPro" id="IPR050879">
    <property type="entry name" value="Acyltransferase_3"/>
</dbReference>
<comment type="caution">
    <text evidence="4">The sequence shown here is derived from an EMBL/GenBank/DDBJ whole genome shotgun (WGS) entry which is preliminary data.</text>
</comment>
<dbReference type="Proteomes" id="UP000297403">
    <property type="component" value="Unassembled WGS sequence"/>
</dbReference>
<organism evidence="4 5">
    <name type="scientific">Cryobacterium shii</name>
    <dbReference type="NCBI Taxonomy" id="1259235"/>
    <lineage>
        <taxon>Bacteria</taxon>
        <taxon>Bacillati</taxon>
        <taxon>Actinomycetota</taxon>
        <taxon>Actinomycetes</taxon>
        <taxon>Micrococcales</taxon>
        <taxon>Microbacteriaceae</taxon>
        <taxon>Cryobacterium</taxon>
    </lineage>
</organism>
<evidence type="ECO:0000313" key="4">
    <source>
        <dbReference type="EMBL" id="TFC42542.1"/>
    </source>
</evidence>
<proteinExistence type="predicted"/>